<proteinExistence type="predicted"/>
<protein>
    <submittedName>
        <fullName evidence="1">Uncharacterized protein</fullName>
    </submittedName>
</protein>
<name>E8ZID8_MYCHL</name>
<gene>
    <name evidence="1" type="ordered locus">HF1_09010</name>
</gene>
<dbReference type="KEGG" id="mha:HF1_09010"/>
<dbReference type="Proteomes" id="UP000008637">
    <property type="component" value="Chromosome"/>
</dbReference>
<evidence type="ECO:0000313" key="2">
    <source>
        <dbReference type="Proteomes" id="UP000008637"/>
    </source>
</evidence>
<dbReference type="AlphaFoldDB" id="E8ZID8"/>
<reference evidence="1 2" key="1">
    <citation type="journal article" date="2011" name="J. Bacteriol.">
        <title>Complete genome sequence of Mycoplasma haemofelis, a hemotropic mycoplasma.</title>
        <authorList>
            <person name="Barker E.N."/>
            <person name="Helps C.R."/>
            <person name="Peters I.R."/>
            <person name="Darby A.C."/>
            <person name="Radford A.D."/>
            <person name="Tasker S."/>
        </authorList>
    </citation>
    <scope>NUCLEOTIDE SEQUENCE [LARGE SCALE GENOMIC DNA]</scope>
    <source>
        <strain evidence="1 2">Langford 1</strain>
    </source>
</reference>
<dbReference type="OrthoDB" id="9814383at2"/>
<dbReference type="HOGENOM" id="CLU_098620_3_0_14"/>
<sequence length="198" mass="23248">MSKLLALSVTGGTIGIGGFGAYNFRSSPNSVRYIKDRLEESQYTPLKLTGNRHKSYWNRSLQEYRKKHPSLDVEGLKALCRQAFYSEYQDDDSYATARRYCVIPRKISERIKDLGINFLDMKGNTDEREWQWLAFEYSYIGEGKRKLGTLEKSSTKDYKNNWTLLREACKKELTKDHWTPNYYSVLERVQRWCVALPN</sequence>
<keyword evidence="2" id="KW-1185">Reference proteome</keyword>
<evidence type="ECO:0000313" key="1">
    <source>
        <dbReference type="EMBL" id="CBY92909.1"/>
    </source>
</evidence>
<organism evidence="1 2">
    <name type="scientific">Mycoplasma haemofelis (strain Langford 1)</name>
    <name type="common">Haemobartonella felis</name>
    <dbReference type="NCBI Taxonomy" id="941640"/>
    <lineage>
        <taxon>Bacteria</taxon>
        <taxon>Bacillati</taxon>
        <taxon>Mycoplasmatota</taxon>
        <taxon>Mollicutes</taxon>
        <taxon>Mycoplasmataceae</taxon>
        <taxon>Mycoplasma</taxon>
    </lineage>
</organism>
<dbReference type="EMBL" id="FR773153">
    <property type="protein sequence ID" value="CBY92909.1"/>
    <property type="molecule type" value="Genomic_DNA"/>
</dbReference>
<accession>E8ZID8</accession>